<sequence length="125" mass="14022">MEYTSTGDSGIVRTCLCGLEVAVCTSWTNSNPGRRFRGCLCDNGSYCGVFQWSDPPMCRRAKEIIPGLLTRLNEQERKLNEFREKDFKKGALEGRLITYRLLGIVASVITLVMLLLYLCTIATCT</sequence>
<comment type="caution">
    <text evidence="7">The sequence shown here is derived from an EMBL/GenBank/DDBJ whole genome shotgun (WGS) entry which is preliminary data.</text>
</comment>
<organism evidence="7">
    <name type="scientific">Sesamum radiatum</name>
    <name type="common">Black benniseed</name>
    <dbReference type="NCBI Taxonomy" id="300843"/>
    <lineage>
        <taxon>Eukaryota</taxon>
        <taxon>Viridiplantae</taxon>
        <taxon>Streptophyta</taxon>
        <taxon>Embryophyta</taxon>
        <taxon>Tracheophyta</taxon>
        <taxon>Spermatophyta</taxon>
        <taxon>Magnoliopsida</taxon>
        <taxon>eudicotyledons</taxon>
        <taxon>Gunneridae</taxon>
        <taxon>Pentapetalae</taxon>
        <taxon>asterids</taxon>
        <taxon>lamiids</taxon>
        <taxon>Lamiales</taxon>
        <taxon>Pedaliaceae</taxon>
        <taxon>Sesamum</taxon>
    </lineage>
</organism>
<keyword evidence="1" id="KW-0479">Metal-binding</keyword>
<keyword evidence="5" id="KW-1133">Transmembrane helix</keyword>
<keyword evidence="5" id="KW-0812">Transmembrane</keyword>
<protein>
    <recommendedName>
        <fullName evidence="6">GRF-type domain-containing protein</fullName>
    </recommendedName>
</protein>
<evidence type="ECO:0000256" key="4">
    <source>
        <dbReference type="PROSITE-ProRule" id="PRU01343"/>
    </source>
</evidence>
<name>A0AAW2TYA8_SESRA</name>
<gene>
    <name evidence="7" type="ORF">Sradi_1771500</name>
</gene>
<dbReference type="PROSITE" id="PS51999">
    <property type="entry name" value="ZF_GRF"/>
    <property type="match status" value="1"/>
</dbReference>
<feature type="transmembrane region" description="Helical" evidence="5">
    <location>
        <begin position="97"/>
        <end position="118"/>
    </location>
</feature>
<feature type="domain" description="GRF-type" evidence="6">
    <location>
        <begin position="15"/>
        <end position="56"/>
    </location>
</feature>
<dbReference type="InterPro" id="IPR010666">
    <property type="entry name" value="Znf_GRF"/>
</dbReference>
<evidence type="ECO:0000259" key="6">
    <source>
        <dbReference type="PROSITE" id="PS51999"/>
    </source>
</evidence>
<dbReference type="PANTHER" id="PTHR33248">
    <property type="entry name" value="ZINC ION-BINDING PROTEIN"/>
    <property type="match status" value="1"/>
</dbReference>
<evidence type="ECO:0000256" key="1">
    <source>
        <dbReference type="ARBA" id="ARBA00022723"/>
    </source>
</evidence>
<keyword evidence="5" id="KW-0472">Membrane</keyword>
<accession>A0AAW2TYA8</accession>
<dbReference type="EMBL" id="JACGWJ010000007">
    <property type="protein sequence ID" value="KAL0408371.1"/>
    <property type="molecule type" value="Genomic_DNA"/>
</dbReference>
<proteinExistence type="predicted"/>
<evidence type="ECO:0000256" key="2">
    <source>
        <dbReference type="ARBA" id="ARBA00022771"/>
    </source>
</evidence>
<evidence type="ECO:0000256" key="5">
    <source>
        <dbReference type="SAM" id="Phobius"/>
    </source>
</evidence>
<reference evidence="7" key="2">
    <citation type="journal article" date="2024" name="Plant">
        <title>Genomic evolution and insights into agronomic trait innovations of Sesamum species.</title>
        <authorList>
            <person name="Miao H."/>
            <person name="Wang L."/>
            <person name="Qu L."/>
            <person name="Liu H."/>
            <person name="Sun Y."/>
            <person name="Le M."/>
            <person name="Wang Q."/>
            <person name="Wei S."/>
            <person name="Zheng Y."/>
            <person name="Lin W."/>
            <person name="Duan Y."/>
            <person name="Cao H."/>
            <person name="Xiong S."/>
            <person name="Wang X."/>
            <person name="Wei L."/>
            <person name="Li C."/>
            <person name="Ma Q."/>
            <person name="Ju M."/>
            <person name="Zhao R."/>
            <person name="Li G."/>
            <person name="Mu C."/>
            <person name="Tian Q."/>
            <person name="Mei H."/>
            <person name="Zhang T."/>
            <person name="Gao T."/>
            <person name="Zhang H."/>
        </authorList>
    </citation>
    <scope>NUCLEOTIDE SEQUENCE</scope>
    <source>
        <strain evidence="7">G02</strain>
    </source>
</reference>
<keyword evidence="2 4" id="KW-0863">Zinc-finger</keyword>
<dbReference type="AlphaFoldDB" id="A0AAW2TYA8"/>
<dbReference type="GO" id="GO:0008270">
    <property type="term" value="F:zinc ion binding"/>
    <property type="evidence" value="ECO:0007669"/>
    <property type="project" value="UniProtKB-KW"/>
</dbReference>
<evidence type="ECO:0000313" key="7">
    <source>
        <dbReference type="EMBL" id="KAL0408371.1"/>
    </source>
</evidence>
<reference evidence="7" key="1">
    <citation type="submission" date="2020-06" db="EMBL/GenBank/DDBJ databases">
        <authorList>
            <person name="Li T."/>
            <person name="Hu X."/>
            <person name="Zhang T."/>
            <person name="Song X."/>
            <person name="Zhang H."/>
            <person name="Dai N."/>
            <person name="Sheng W."/>
            <person name="Hou X."/>
            <person name="Wei L."/>
        </authorList>
    </citation>
    <scope>NUCLEOTIDE SEQUENCE</scope>
    <source>
        <strain evidence="7">G02</strain>
        <tissue evidence="7">Leaf</tissue>
    </source>
</reference>
<keyword evidence="3" id="KW-0862">Zinc</keyword>
<evidence type="ECO:0000256" key="3">
    <source>
        <dbReference type="ARBA" id="ARBA00022833"/>
    </source>
</evidence>